<comment type="caution">
    <text evidence="2">The sequence shown here is derived from an EMBL/GenBank/DDBJ whole genome shotgun (WGS) entry which is preliminary data.</text>
</comment>
<organism evidence="2 3">
    <name type="scientific">Roridomyces roridus</name>
    <dbReference type="NCBI Taxonomy" id="1738132"/>
    <lineage>
        <taxon>Eukaryota</taxon>
        <taxon>Fungi</taxon>
        <taxon>Dikarya</taxon>
        <taxon>Basidiomycota</taxon>
        <taxon>Agaricomycotina</taxon>
        <taxon>Agaricomycetes</taxon>
        <taxon>Agaricomycetidae</taxon>
        <taxon>Agaricales</taxon>
        <taxon>Marasmiineae</taxon>
        <taxon>Mycenaceae</taxon>
        <taxon>Roridomyces</taxon>
    </lineage>
</organism>
<evidence type="ECO:0000256" key="1">
    <source>
        <dbReference type="SAM" id="MobiDB-lite"/>
    </source>
</evidence>
<evidence type="ECO:0000313" key="2">
    <source>
        <dbReference type="EMBL" id="KAJ7636529.1"/>
    </source>
</evidence>
<feature type="compositionally biased region" description="Low complexity" evidence="1">
    <location>
        <begin position="12"/>
        <end position="24"/>
    </location>
</feature>
<feature type="region of interest" description="Disordered" evidence="1">
    <location>
        <begin position="1"/>
        <end position="24"/>
    </location>
</feature>
<dbReference type="Gene3D" id="3.40.50.1820">
    <property type="entry name" value="alpha/beta hydrolase"/>
    <property type="match status" value="1"/>
</dbReference>
<gene>
    <name evidence="2" type="ORF">FB45DRAFT_742135</name>
</gene>
<evidence type="ECO:0000313" key="3">
    <source>
        <dbReference type="Proteomes" id="UP001221142"/>
    </source>
</evidence>
<accession>A0AAD7C122</accession>
<protein>
    <submittedName>
        <fullName evidence="2">Uncharacterized protein</fullName>
    </submittedName>
</protein>
<dbReference type="AlphaFoldDB" id="A0AAD7C122"/>
<sequence>MLTRSLPQKVFASPKTASSSPPAWATHPQTLGYSLADSPVGLLAWIDEKLMQWLDGCSWTDNEGVYSVFLVQLASMSTAGHTAWATWYLMVCTNRTMFGKGGPAFRAVSSKSGYT</sequence>
<dbReference type="EMBL" id="JARKIF010000006">
    <property type="protein sequence ID" value="KAJ7636529.1"/>
    <property type="molecule type" value="Genomic_DNA"/>
</dbReference>
<dbReference type="SUPFAM" id="SSF53474">
    <property type="entry name" value="alpha/beta-Hydrolases"/>
    <property type="match status" value="1"/>
</dbReference>
<keyword evidence="3" id="KW-1185">Reference proteome</keyword>
<dbReference type="InterPro" id="IPR029058">
    <property type="entry name" value="AB_hydrolase_fold"/>
</dbReference>
<name>A0AAD7C122_9AGAR</name>
<reference evidence="2" key="1">
    <citation type="submission" date="2023-03" db="EMBL/GenBank/DDBJ databases">
        <title>Massive genome expansion in bonnet fungi (Mycena s.s.) driven by repeated elements and novel gene families across ecological guilds.</title>
        <authorList>
            <consortium name="Lawrence Berkeley National Laboratory"/>
            <person name="Harder C.B."/>
            <person name="Miyauchi S."/>
            <person name="Viragh M."/>
            <person name="Kuo A."/>
            <person name="Thoen E."/>
            <person name="Andreopoulos B."/>
            <person name="Lu D."/>
            <person name="Skrede I."/>
            <person name="Drula E."/>
            <person name="Henrissat B."/>
            <person name="Morin E."/>
            <person name="Kohler A."/>
            <person name="Barry K."/>
            <person name="LaButti K."/>
            <person name="Morin E."/>
            <person name="Salamov A."/>
            <person name="Lipzen A."/>
            <person name="Mereny Z."/>
            <person name="Hegedus B."/>
            <person name="Baldrian P."/>
            <person name="Stursova M."/>
            <person name="Weitz H."/>
            <person name="Taylor A."/>
            <person name="Grigoriev I.V."/>
            <person name="Nagy L.G."/>
            <person name="Martin F."/>
            <person name="Kauserud H."/>
        </authorList>
    </citation>
    <scope>NUCLEOTIDE SEQUENCE</scope>
    <source>
        <strain evidence="2">9284</strain>
    </source>
</reference>
<dbReference type="Proteomes" id="UP001221142">
    <property type="component" value="Unassembled WGS sequence"/>
</dbReference>
<proteinExistence type="predicted"/>